<comment type="caution">
    <text evidence="9">The sequence shown here is derived from an EMBL/GenBank/DDBJ whole genome shotgun (WGS) entry which is preliminary data.</text>
</comment>
<evidence type="ECO:0000256" key="3">
    <source>
        <dbReference type="ARBA" id="ARBA00022801"/>
    </source>
</evidence>
<comment type="similarity">
    <text evidence="1 7">Belongs to the peptidase S24 family.</text>
</comment>
<dbReference type="GO" id="GO:0006281">
    <property type="term" value="P:DNA repair"/>
    <property type="evidence" value="ECO:0007669"/>
    <property type="project" value="UniProtKB-KW"/>
</dbReference>
<organism evidence="9 10">
    <name type="scientific">Hoylesella timonensis S9-PR14</name>
    <dbReference type="NCBI Taxonomy" id="1401062"/>
    <lineage>
        <taxon>Bacteria</taxon>
        <taxon>Pseudomonadati</taxon>
        <taxon>Bacteroidota</taxon>
        <taxon>Bacteroidia</taxon>
        <taxon>Bacteroidales</taxon>
        <taxon>Prevotellaceae</taxon>
        <taxon>Hoylesella</taxon>
    </lineage>
</organism>
<sequence length="152" mass="17036">MGKIKIVKGEFAKQLSLQIAPAIKAGFPSPAEDYLQDRIDFNRDLIKHPEATFYGRVSGDSMIGVGIYDGDIAVIDRAEEPKDKDIVVAYVNGEFTLKFLNTAHAQEGYIELMPANENFKPIKVVNDDDFEIWGVVTFVIKNCKNLNVLRDL</sequence>
<dbReference type="Pfam" id="PF00717">
    <property type="entry name" value="Peptidase_S24"/>
    <property type="match status" value="1"/>
</dbReference>
<evidence type="ECO:0000256" key="4">
    <source>
        <dbReference type="ARBA" id="ARBA00022813"/>
    </source>
</evidence>
<keyword evidence="2" id="KW-0227">DNA damage</keyword>
<dbReference type="InterPro" id="IPR006197">
    <property type="entry name" value="Peptidase_S24_LexA"/>
</dbReference>
<evidence type="ECO:0000313" key="10">
    <source>
        <dbReference type="Proteomes" id="UP000029723"/>
    </source>
</evidence>
<dbReference type="CDD" id="cd06529">
    <property type="entry name" value="S24_LexA-like"/>
    <property type="match status" value="1"/>
</dbReference>
<dbReference type="PANTHER" id="PTHR33516:SF2">
    <property type="entry name" value="LEXA REPRESSOR-RELATED"/>
    <property type="match status" value="1"/>
</dbReference>
<accession>A0A098YPT9</accession>
<gene>
    <name evidence="9" type="ORF">HMPREF9304_10315</name>
</gene>
<dbReference type="SUPFAM" id="SSF51306">
    <property type="entry name" value="LexA/Signal peptidase"/>
    <property type="match status" value="1"/>
</dbReference>
<name>A0A098YPT9_9BACT</name>
<dbReference type="AlphaFoldDB" id="A0A098YPT9"/>
<dbReference type="MEROPS" id="S24.003"/>
<keyword evidence="5" id="KW-0234">DNA repair</keyword>
<keyword evidence="4 7" id="KW-0068">Autocatalytic cleavage</keyword>
<protein>
    <submittedName>
        <fullName evidence="9">DNA polymerase V</fullName>
    </submittedName>
</protein>
<dbReference type="InterPro" id="IPR039418">
    <property type="entry name" value="LexA-like"/>
</dbReference>
<dbReference type="NCBIfam" id="NF007621">
    <property type="entry name" value="PRK10276.1"/>
    <property type="match status" value="1"/>
</dbReference>
<dbReference type="Proteomes" id="UP000029723">
    <property type="component" value="Unassembled WGS sequence"/>
</dbReference>
<dbReference type="OrthoDB" id="9787787at2"/>
<proteinExistence type="inferred from homology"/>
<dbReference type="EMBL" id="JRPQ01000153">
    <property type="protein sequence ID" value="KGI21411.1"/>
    <property type="molecule type" value="Genomic_DNA"/>
</dbReference>
<keyword evidence="6" id="KW-0742">SOS response</keyword>
<dbReference type="PRINTS" id="PR00726">
    <property type="entry name" value="LEXASERPTASE"/>
</dbReference>
<dbReference type="GO" id="GO:0006355">
    <property type="term" value="P:regulation of DNA-templated transcription"/>
    <property type="evidence" value="ECO:0007669"/>
    <property type="project" value="InterPro"/>
</dbReference>
<dbReference type="PANTHER" id="PTHR33516">
    <property type="entry name" value="LEXA REPRESSOR"/>
    <property type="match status" value="1"/>
</dbReference>
<dbReference type="InterPro" id="IPR036286">
    <property type="entry name" value="LexA/Signal_pep-like_sf"/>
</dbReference>
<dbReference type="Gene3D" id="2.10.109.10">
    <property type="entry name" value="Umud Fragment, subunit A"/>
    <property type="match status" value="1"/>
</dbReference>
<dbReference type="GeneID" id="93331352"/>
<evidence type="ECO:0000259" key="8">
    <source>
        <dbReference type="Pfam" id="PF00717"/>
    </source>
</evidence>
<dbReference type="GO" id="GO:0016787">
    <property type="term" value="F:hydrolase activity"/>
    <property type="evidence" value="ECO:0007669"/>
    <property type="project" value="UniProtKB-KW"/>
</dbReference>
<evidence type="ECO:0000256" key="7">
    <source>
        <dbReference type="RuleBase" id="RU003991"/>
    </source>
</evidence>
<evidence type="ECO:0000256" key="2">
    <source>
        <dbReference type="ARBA" id="ARBA00022763"/>
    </source>
</evidence>
<dbReference type="RefSeq" id="WP_025071454.1">
    <property type="nucleotide sequence ID" value="NZ_JRPQ01000153.1"/>
</dbReference>
<keyword evidence="3 7" id="KW-0378">Hydrolase</keyword>
<evidence type="ECO:0000256" key="1">
    <source>
        <dbReference type="ARBA" id="ARBA00007484"/>
    </source>
</evidence>
<evidence type="ECO:0000256" key="5">
    <source>
        <dbReference type="ARBA" id="ARBA00023204"/>
    </source>
</evidence>
<feature type="domain" description="Peptidase S24/S26A/S26B/S26C" evidence="8">
    <location>
        <begin position="22"/>
        <end position="136"/>
    </location>
</feature>
<evidence type="ECO:0000256" key="6">
    <source>
        <dbReference type="ARBA" id="ARBA00023236"/>
    </source>
</evidence>
<dbReference type="InterPro" id="IPR015927">
    <property type="entry name" value="Peptidase_S24_S26A/B/C"/>
</dbReference>
<dbReference type="GO" id="GO:0009432">
    <property type="term" value="P:SOS response"/>
    <property type="evidence" value="ECO:0007669"/>
    <property type="project" value="UniProtKB-KW"/>
</dbReference>
<dbReference type="GO" id="GO:0003677">
    <property type="term" value="F:DNA binding"/>
    <property type="evidence" value="ECO:0007669"/>
    <property type="project" value="InterPro"/>
</dbReference>
<evidence type="ECO:0000313" key="9">
    <source>
        <dbReference type="EMBL" id="KGI21411.1"/>
    </source>
</evidence>
<reference evidence="9 10" key="1">
    <citation type="submission" date="2014-07" db="EMBL/GenBank/DDBJ databases">
        <authorList>
            <person name="McCorrison J."/>
            <person name="Sanka R."/>
            <person name="Torralba M."/>
            <person name="Gillis M."/>
            <person name="Haft D.H."/>
            <person name="Methe B."/>
            <person name="Sutton G."/>
            <person name="Nelson K.E."/>
        </authorList>
    </citation>
    <scope>NUCLEOTIDE SEQUENCE [LARGE SCALE GENOMIC DNA]</scope>
    <source>
        <strain evidence="9 10">S9-PR14</strain>
    </source>
</reference>
<dbReference type="InterPro" id="IPR050077">
    <property type="entry name" value="LexA_repressor"/>
</dbReference>